<dbReference type="SUPFAM" id="SSF52540">
    <property type="entry name" value="P-loop containing nucleoside triphosphate hydrolases"/>
    <property type="match status" value="1"/>
</dbReference>
<proteinExistence type="predicted"/>
<dbReference type="GO" id="GO:0005524">
    <property type="term" value="F:ATP binding"/>
    <property type="evidence" value="ECO:0007669"/>
    <property type="project" value="UniProtKB-KW"/>
</dbReference>
<keyword evidence="1" id="KW-0547">Nucleotide-binding</keyword>
<reference evidence="4 5" key="1">
    <citation type="submission" date="2019-03" db="EMBL/GenBank/DDBJ databases">
        <title>Freshwater and sediment microbial communities from various areas in North America, analyzing microbe dynamics in response to fracking.</title>
        <authorList>
            <person name="Lamendella R."/>
        </authorList>
    </citation>
    <scope>NUCLEOTIDE SEQUENCE [LARGE SCALE GENOMIC DNA]</scope>
    <source>
        <strain evidence="4 5">74A</strain>
    </source>
</reference>
<dbReference type="InterPro" id="IPR027417">
    <property type="entry name" value="P-loop_NTPase"/>
</dbReference>
<dbReference type="GO" id="GO:0051782">
    <property type="term" value="P:negative regulation of cell division"/>
    <property type="evidence" value="ECO:0007669"/>
    <property type="project" value="TreeGrafter"/>
</dbReference>
<dbReference type="Proteomes" id="UP000294832">
    <property type="component" value="Unassembled WGS sequence"/>
</dbReference>
<dbReference type="EMBL" id="SLWF01000049">
    <property type="protein sequence ID" value="TCN77004.1"/>
    <property type="molecule type" value="Genomic_DNA"/>
</dbReference>
<dbReference type="InterPro" id="IPR050625">
    <property type="entry name" value="ParA/MinD_ATPase"/>
</dbReference>
<evidence type="ECO:0000313" key="5">
    <source>
        <dbReference type="Proteomes" id="UP000294832"/>
    </source>
</evidence>
<dbReference type="GO" id="GO:0009898">
    <property type="term" value="C:cytoplasmic side of plasma membrane"/>
    <property type="evidence" value="ECO:0007669"/>
    <property type="project" value="TreeGrafter"/>
</dbReference>
<organism evidence="4 5">
    <name type="scientific">Shewanella fodinae</name>
    <dbReference type="NCBI Taxonomy" id="552357"/>
    <lineage>
        <taxon>Bacteria</taxon>
        <taxon>Pseudomonadati</taxon>
        <taxon>Pseudomonadota</taxon>
        <taxon>Gammaproteobacteria</taxon>
        <taxon>Alteromonadales</taxon>
        <taxon>Shewanellaceae</taxon>
        <taxon>Shewanella</taxon>
    </lineage>
</organism>
<evidence type="ECO:0000259" key="3">
    <source>
        <dbReference type="Pfam" id="PF01656"/>
    </source>
</evidence>
<dbReference type="Pfam" id="PF01656">
    <property type="entry name" value="CbiA"/>
    <property type="match status" value="1"/>
</dbReference>
<dbReference type="PIRSF" id="PIRSF005647">
    <property type="entry name" value="CooC"/>
    <property type="match status" value="1"/>
</dbReference>
<evidence type="ECO:0000256" key="1">
    <source>
        <dbReference type="ARBA" id="ARBA00022741"/>
    </source>
</evidence>
<accession>A0A4R2F6R2</accession>
<keyword evidence="5" id="KW-1185">Reference proteome</keyword>
<dbReference type="PANTHER" id="PTHR43384">
    <property type="entry name" value="SEPTUM SITE-DETERMINING PROTEIN MIND HOMOLOG, CHLOROPLASTIC-RELATED"/>
    <property type="match status" value="1"/>
</dbReference>
<evidence type="ECO:0000256" key="2">
    <source>
        <dbReference type="ARBA" id="ARBA00022840"/>
    </source>
</evidence>
<name>A0A4R2F6R2_9GAMM</name>
<sequence length="268" mass="28709">MKIAITGKGGVGKTTIAGLLARTLAADGCRVLAIDADPDANLAAAVGIPTDKLAQLQPFSKMKQLAKQRTGADQNNGGLYVLNPRVDDLPDSYCVEHAGVRLLMMGTVEHGGSGCVCPEHTLLRSLMKHLLLERDDVVIMDMEAGIEHLGRATAEAVDVLIVVVEPGKRSLQTSTQIEQLAADIGIKRIAYIASKVVDDTDLHYLQQALPNKTWLGHLSYSARLRDTDKDGSCAFDIPGAYQSQMAAVKTALLQMVNTSKHSIADIRG</sequence>
<gene>
    <name evidence="4" type="ORF">EDC91_14911</name>
</gene>
<dbReference type="AlphaFoldDB" id="A0A4R2F6R2"/>
<dbReference type="PANTHER" id="PTHR43384:SF6">
    <property type="entry name" value="SEPTUM SITE-DETERMINING PROTEIN MIND HOMOLOG, CHLOROPLASTIC"/>
    <property type="match status" value="1"/>
</dbReference>
<dbReference type="GO" id="GO:0016887">
    <property type="term" value="F:ATP hydrolysis activity"/>
    <property type="evidence" value="ECO:0007669"/>
    <property type="project" value="TreeGrafter"/>
</dbReference>
<comment type="caution">
    <text evidence="4">The sequence shown here is derived from an EMBL/GenBank/DDBJ whole genome shotgun (WGS) entry which is preliminary data.</text>
</comment>
<dbReference type="GO" id="GO:0005829">
    <property type="term" value="C:cytosol"/>
    <property type="evidence" value="ECO:0007669"/>
    <property type="project" value="TreeGrafter"/>
</dbReference>
<dbReference type="InterPro" id="IPR014433">
    <property type="entry name" value="CooC"/>
</dbReference>
<dbReference type="OrthoDB" id="7346657at2"/>
<dbReference type="Gene3D" id="3.40.50.300">
    <property type="entry name" value="P-loop containing nucleotide triphosphate hydrolases"/>
    <property type="match status" value="1"/>
</dbReference>
<protein>
    <submittedName>
        <fullName evidence="4">CO dehydrogenase maturation factor</fullName>
    </submittedName>
</protein>
<keyword evidence="2" id="KW-0067">ATP-binding</keyword>
<dbReference type="FunFam" id="3.40.50.300:FF:001573">
    <property type="entry name" value="Carbon monoxide dehydrogenase accessory protein CooC"/>
    <property type="match status" value="1"/>
</dbReference>
<dbReference type="InterPro" id="IPR002586">
    <property type="entry name" value="CobQ/CobB/MinD/ParA_Nub-bd_dom"/>
</dbReference>
<feature type="domain" description="CobQ/CobB/MinD/ParA nucleotide binding" evidence="3">
    <location>
        <begin position="4"/>
        <end position="200"/>
    </location>
</feature>
<dbReference type="RefSeq" id="WP_133040588.1">
    <property type="nucleotide sequence ID" value="NZ_SLWF01000049.1"/>
</dbReference>
<evidence type="ECO:0000313" key="4">
    <source>
        <dbReference type="EMBL" id="TCN77004.1"/>
    </source>
</evidence>